<evidence type="ECO:0000313" key="3">
    <source>
        <dbReference type="EMBL" id="BCA87537.1"/>
    </source>
</evidence>
<gene>
    <name evidence="3" type="ORF">ADCFC_00360</name>
</gene>
<proteinExistence type="predicted"/>
<name>A0A6F8SIQ9_9ACTN</name>
<organism evidence="3 4">
    <name type="scientific">Adlercreutzia hattorii</name>
    <dbReference type="NCBI Taxonomy" id="2707299"/>
    <lineage>
        <taxon>Bacteria</taxon>
        <taxon>Bacillati</taxon>
        <taxon>Actinomycetota</taxon>
        <taxon>Coriobacteriia</taxon>
        <taxon>Eggerthellales</taxon>
        <taxon>Eggerthellaceae</taxon>
        <taxon>Adlercreutzia</taxon>
    </lineage>
</organism>
<evidence type="ECO:0000313" key="4">
    <source>
        <dbReference type="Proteomes" id="UP000501727"/>
    </source>
</evidence>
<protein>
    <submittedName>
        <fullName evidence="3">Uncharacterized protein</fullName>
    </submittedName>
</protein>
<keyword evidence="2" id="KW-0732">Signal</keyword>
<dbReference type="AlphaFoldDB" id="A0A6F8SIQ9"/>
<dbReference type="Proteomes" id="UP000501727">
    <property type="component" value="Chromosome"/>
</dbReference>
<reference evidence="4" key="2">
    <citation type="submission" date="2020-03" db="EMBL/GenBank/DDBJ databases">
        <title>Complete Genome Sequence of Adlercreutzia sp. strain 8CFCBH1 Producing Equol, Isolated from Healthy Japanese Feces.</title>
        <authorList>
            <person name="Ogata Y."/>
            <person name="Sakamoto M."/>
            <person name="Ohkuma M."/>
            <person name="Hattori M."/>
            <person name="Suda W."/>
        </authorList>
    </citation>
    <scope>NUCLEOTIDE SEQUENCE [LARGE SCALE GENOMIC DNA]</scope>
    <source>
        <strain evidence="4">8CFCBH1</strain>
    </source>
</reference>
<keyword evidence="4" id="KW-1185">Reference proteome</keyword>
<evidence type="ECO:0000256" key="2">
    <source>
        <dbReference type="SAM" id="SignalP"/>
    </source>
</evidence>
<feature type="region of interest" description="Disordered" evidence="1">
    <location>
        <begin position="32"/>
        <end position="54"/>
    </location>
</feature>
<accession>A0A6F8SIQ9</accession>
<dbReference type="EMBL" id="AP022829">
    <property type="protein sequence ID" value="BCA87537.1"/>
    <property type="molecule type" value="Genomic_DNA"/>
</dbReference>
<dbReference type="KEGG" id="ahat:ADCFC_01560"/>
<sequence length="302" mass="31955">MRKHIRTSLALLVVALAAASFMLMLPGCTGGTNDSPGKPNAVGNRSADGASEATQGDVVSTAMVAYANGDQVLFVDQETQTPYIPTEIDDATIIVDGQQTDEEALVAGNIVQVTGNGIMLESYPGQYPGITKVEVLETGSPADAEQYADIVDTVFAAPDQSQVPVGSLSYKTDQADTSVVLNPYEFDWQWQTEDGQTSTSQVDGFAADGSGALNETVIDARIPSGVDAFAAFSVNPTSVEIERQPLVKGDTAKVDPQADGEDVPYTLGDDGTTALRIEPNYLYEIKATFPQGEAEYAFYTVS</sequence>
<evidence type="ECO:0000256" key="1">
    <source>
        <dbReference type="SAM" id="MobiDB-lite"/>
    </source>
</evidence>
<feature type="signal peptide" evidence="2">
    <location>
        <begin position="1"/>
        <end position="19"/>
    </location>
</feature>
<dbReference type="RefSeq" id="WP_173111282.1">
    <property type="nucleotide sequence ID" value="NZ_AP022829.1"/>
</dbReference>
<reference evidence="4" key="1">
    <citation type="journal article" date="2020" name="Microbiol. Resour. Announc.">
        <title>Complete Genome Sequence of Adlercreutzia sp. Strain 8CFCBH1, a Potent Producer of Equol, Isolated from Healthy Japanese Feces.</title>
        <authorList>
            <person name="Ogata Y."/>
            <person name="Sakamoto M."/>
            <person name="Ohkuma M."/>
            <person name="Hattori M."/>
            <person name="Suda W."/>
        </authorList>
    </citation>
    <scope>NUCLEOTIDE SEQUENCE [LARGE SCALE GENOMIC DNA]</scope>
    <source>
        <strain evidence="4">8CFCBH1</strain>
    </source>
</reference>
<feature type="chain" id="PRO_5039554971" evidence="2">
    <location>
        <begin position="20"/>
        <end position="302"/>
    </location>
</feature>